<name>A0A8B7Y535_ACAPL</name>
<comment type="similarity">
    <text evidence="5">Belongs to the TMEM179 family.</text>
</comment>
<comment type="subcellular location">
    <subcellularLocation>
        <location evidence="1">Membrane</location>
        <topology evidence="1">Multi-pass membrane protein</topology>
    </subcellularLocation>
</comment>
<keyword evidence="4 6" id="KW-0472">Membrane</keyword>
<accession>A0A8B7Y535</accession>
<dbReference type="Proteomes" id="UP000694845">
    <property type="component" value="Unplaced"/>
</dbReference>
<keyword evidence="7" id="KW-1185">Reference proteome</keyword>
<evidence type="ECO:0000313" key="7">
    <source>
        <dbReference type="Proteomes" id="UP000694845"/>
    </source>
</evidence>
<gene>
    <name evidence="8" type="primary">LOC110978002</name>
</gene>
<evidence type="ECO:0000313" key="8">
    <source>
        <dbReference type="RefSeq" id="XP_022088309.1"/>
    </source>
</evidence>
<feature type="transmembrane region" description="Helical" evidence="6">
    <location>
        <begin position="173"/>
        <end position="192"/>
    </location>
</feature>
<feature type="transmembrane region" description="Helical" evidence="6">
    <location>
        <begin position="97"/>
        <end position="117"/>
    </location>
</feature>
<dbReference type="AlphaFoldDB" id="A0A8B7Y535"/>
<feature type="transmembrane region" description="Helical" evidence="6">
    <location>
        <begin position="66"/>
        <end position="85"/>
    </location>
</feature>
<dbReference type="PANTHER" id="PTHR31872">
    <property type="entry name" value="TRANSMEMBRANE PROTEIN 179"/>
    <property type="match status" value="1"/>
</dbReference>
<reference evidence="8" key="1">
    <citation type="submission" date="2025-08" db="UniProtKB">
        <authorList>
            <consortium name="RefSeq"/>
        </authorList>
    </citation>
    <scope>IDENTIFICATION</scope>
</reference>
<evidence type="ECO:0000256" key="1">
    <source>
        <dbReference type="ARBA" id="ARBA00004141"/>
    </source>
</evidence>
<dbReference type="RefSeq" id="XP_022088309.1">
    <property type="nucleotide sequence ID" value="XM_022232617.1"/>
</dbReference>
<dbReference type="Pfam" id="PF26158">
    <property type="entry name" value="Claudin_TMEM179-179B"/>
    <property type="match status" value="1"/>
</dbReference>
<keyword evidence="3 6" id="KW-1133">Transmembrane helix</keyword>
<dbReference type="InterPro" id="IPR029673">
    <property type="entry name" value="TMEM179"/>
</dbReference>
<dbReference type="KEGG" id="aplc:110978002"/>
<evidence type="ECO:0000256" key="5">
    <source>
        <dbReference type="ARBA" id="ARBA00093776"/>
    </source>
</evidence>
<feature type="transmembrane region" description="Helical" evidence="6">
    <location>
        <begin position="7"/>
        <end position="30"/>
    </location>
</feature>
<sequence length="206" mass="22384">MALLYYVLGIAEVALLIMAISSGIVVSVLVGRQTESFQGDCPLAGQVIWTSQTNFELGASDGLRCMYIVGIQAVAAAVAFVYVLYRVISLCCGRFDFSIMRIICVPLYSIMAILILGEAAVVSHGLNALCDGFRSLQVVTANYDCELFQQVNWHIYDGSGFYEDFSKAEKSGWVSFLAWVSLVAVGVLHCVAERPESGFTPPNNAK</sequence>
<keyword evidence="2 6" id="KW-0812">Transmembrane</keyword>
<protein>
    <submittedName>
        <fullName evidence="8">Transmembrane protein 179-like isoform X1</fullName>
    </submittedName>
</protein>
<organism evidence="7 8">
    <name type="scientific">Acanthaster planci</name>
    <name type="common">Crown-of-thorns starfish</name>
    <dbReference type="NCBI Taxonomy" id="133434"/>
    <lineage>
        <taxon>Eukaryota</taxon>
        <taxon>Metazoa</taxon>
        <taxon>Echinodermata</taxon>
        <taxon>Eleutherozoa</taxon>
        <taxon>Asterozoa</taxon>
        <taxon>Asteroidea</taxon>
        <taxon>Valvatacea</taxon>
        <taxon>Valvatida</taxon>
        <taxon>Acanthasteridae</taxon>
        <taxon>Acanthaster</taxon>
    </lineage>
</organism>
<evidence type="ECO:0000256" key="4">
    <source>
        <dbReference type="ARBA" id="ARBA00023136"/>
    </source>
</evidence>
<dbReference type="GeneID" id="110978002"/>
<dbReference type="OrthoDB" id="10356187at2759"/>
<dbReference type="PANTHER" id="PTHR31872:SF4">
    <property type="entry name" value="TRANSMEMBRANE PROTEIN 179"/>
    <property type="match status" value="1"/>
</dbReference>
<dbReference type="OMA" id="DWHIYDG"/>
<evidence type="ECO:0000256" key="6">
    <source>
        <dbReference type="SAM" id="Phobius"/>
    </source>
</evidence>
<dbReference type="InterPro" id="IPR059010">
    <property type="entry name" value="TMEM179-179B"/>
</dbReference>
<proteinExistence type="inferred from homology"/>
<evidence type="ECO:0000256" key="3">
    <source>
        <dbReference type="ARBA" id="ARBA00022989"/>
    </source>
</evidence>
<evidence type="ECO:0000256" key="2">
    <source>
        <dbReference type="ARBA" id="ARBA00022692"/>
    </source>
</evidence>